<accession>A0A1H8IVV1</accession>
<dbReference type="AlphaFoldDB" id="A0A1H8IVV1"/>
<evidence type="ECO:0000313" key="2">
    <source>
        <dbReference type="Proteomes" id="UP000183898"/>
    </source>
</evidence>
<dbReference type="RefSeq" id="WP_074746395.1">
    <property type="nucleotide sequence ID" value="NZ_FOCT01000006.1"/>
</dbReference>
<name>A0A1H8IVV1_9PROT</name>
<protein>
    <submittedName>
        <fullName evidence="1">Uncharacterized protein</fullName>
    </submittedName>
</protein>
<evidence type="ECO:0000313" key="1">
    <source>
        <dbReference type="EMBL" id="SEN72602.1"/>
    </source>
</evidence>
<gene>
    <name evidence="1" type="ORF">SAMN05216404_106200</name>
</gene>
<organism evidence="1 2">
    <name type="scientific">Nitrosospira multiformis</name>
    <dbReference type="NCBI Taxonomy" id="1231"/>
    <lineage>
        <taxon>Bacteria</taxon>
        <taxon>Pseudomonadati</taxon>
        <taxon>Pseudomonadota</taxon>
        <taxon>Betaproteobacteria</taxon>
        <taxon>Nitrosomonadales</taxon>
        <taxon>Nitrosomonadaceae</taxon>
        <taxon>Nitrosospira</taxon>
    </lineage>
</organism>
<proteinExistence type="predicted"/>
<sequence>MRSYDLNPEAAKQAEQSRITETGKYSGTFTRAEAVESEKGTEGIEFTFKAEDGSEAGFLTLWTYNTEGKELFGFKVLNALMTCMRVKQIKPAQATIEKWVDGNKQKVNATIFPDLMNKPIGVLLQKEFYEKRDGSTGSKLNLTGCYETSTQMTASEILGKATKAERLTGMVANLRDKAAPAAPVTRAAVAAGNGFDDMDDDIPF</sequence>
<reference evidence="1 2" key="1">
    <citation type="submission" date="2016-10" db="EMBL/GenBank/DDBJ databases">
        <authorList>
            <person name="de Groot N.N."/>
        </authorList>
    </citation>
    <scope>NUCLEOTIDE SEQUENCE [LARGE SCALE GENOMIC DNA]</scope>
    <source>
        <strain evidence="1 2">Nl18</strain>
    </source>
</reference>
<dbReference type="EMBL" id="FOCT01000006">
    <property type="protein sequence ID" value="SEN72602.1"/>
    <property type="molecule type" value="Genomic_DNA"/>
</dbReference>
<dbReference type="Proteomes" id="UP000183898">
    <property type="component" value="Unassembled WGS sequence"/>
</dbReference>